<organism evidence="1">
    <name type="scientific">marine sediment metagenome</name>
    <dbReference type="NCBI Taxonomy" id="412755"/>
    <lineage>
        <taxon>unclassified sequences</taxon>
        <taxon>metagenomes</taxon>
        <taxon>ecological metagenomes</taxon>
    </lineage>
</organism>
<accession>A0A0F8ZZH2</accession>
<reference evidence="1" key="1">
    <citation type="journal article" date="2015" name="Nature">
        <title>Complex archaea that bridge the gap between prokaryotes and eukaryotes.</title>
        <authorList>
            <person name="Spang A."/>
            <person name="Saw J.H."/>
            <person name="Jorgensen S.L."/>
            <person name="Zaremba-Niedzwiedzka K."/>
            <person name="Martijn J."/>
            <person name="Lind A.E."/>
            <person name="van Eijk R."/>
            <person name="Schleper C."/>
            <person name="Guy L."/>
            <person name="Ettema T.J."/>
        </authorList>
    </citation>
    <scope>NUCLEOTIDE SEQUENCE</scope>
</reference>
<protein>
    <submittedName>
        <fullName evidence="1">Uncharacterized protein</fullName>
    </submittedName>
</protein>
<evidence type="ECO:0000313" key="1">
    <source>
        <dbReference type="EMBL" id="KKK99357.1"/>
    </source>
</evidence>
<sequence>GLEGAVAATPLTEAQGGSQATEAVAQALTAGQKAAQIAAEREADPSRLTP</sequence>
<name>A0A0F8ZZH2_9ZZZZ</name>
<dbReference type="AlphaFoldDB" id="A0A0F8ZZH2"/>
<comment type="caution">
    <text evidence="1">The sequence shown here is derived from an EMBL/GenBank/DDBJ whole genome shotgun (WGS) entry which is preliminary data.</text>
</comment>
<feature type="non-terminal residue" evidence="1">
    <location>
        <position position="1"/>
    </location>
</feature>
<gene>
    <name evidence="1" type="ORF">LCGC14_2633530</name>
</gene>
<proteinExistence type="predicted"/>
<dbReference type="EMBL" id="LAZR01045238">
    <property type="protein sequence ID" value="KKK99357.1"/>
    <property type="molecule type" value="Genomic_DNA"/>
</dbReference>